<evidence type="ECO:0000313" key="1">
    <source>
        <dbReference type="EMBL" id="GFT33527.1"/>
    </source>
</evidence>
<organism evidence="1 2">
    <name type="scientific">Nephila pilipes</name>
    <name type="common">Giant wood spider</name>
    <name type="synonym">Nephila maculata</name>
    <dbReference type="NCBI Taxonomy" id="299642"/>
    <lineage>
        <taxon>Eukaryota</taxon>
        <taxon>Metazoa</taxon>
        <taxon>Ecdysozoa</taxon>
        <taxon>Arthropoda</taxon>
        <taxon>Chelicerata</taxon>
        <taxon>Arachnida</taxon>
        <taxon>Araneae</taxon>
        <taxon>Araneomorphae</taxon>
        <taxon>Entelegynae</taxon>
        <taxon>Araneoidea</taxon>
        <taxon>Nephilidae</taxon>
        <taxon>Nephila</taxon>
    </lineage>
</organism>
<dbReference type="OrthoDB" id="6413980at2759"/>
<dbReference type="AlphaFoldDB" id="A0A8X6NV79"/>
<gene>
    <name evidence="1" type="primary">X975_01402</name>
    <name evidence="1" type="ORF">NPIL_522731</name>
</gene>
<dbReference type="InterPro" id="IPR008042">
    <property type="entry name" value="Retrotrans_Pao"/>
</dbReference>
<dbReference type="Pfam" id="PF05380">
    <property type="entry name" value="Peptidase_A17"/>
    <property type="match status" value="1"/>
</dbReference>
<evidence type="ECO:0000313" key="2">
    <source>
        <dbReference type="Proteomes" id="UP000887013"/>
    </source>
</evidence>
<proteinExistence type="predicted"/>
<dbReference type="EMBL" id="BMAW01061936">
    <property type="protein sequence ID" value="GFT33527.1"/>
    <property type="molecule type" value="Genomic_DNA"/>
</dbReference>
<accession>A0A8X6NV79</accession>
<protein>
    <submittedName>
        <fullName evidence="1">Uncharacterized protein</fullName>
    </submittedName>
</protein>
<dbReference type="Proteomes" id="UP000887013">
    <property type="component" value="Unassembled WGS sequence"/>
</dbReference>
<reference evidence="1" key="1">
    <citation type="submission" date="2020-08" db="EMBL/GenBank/DDBJ databases">
        <title>Multicomponent nature underlies the extraordinary mechanical properties of spider dragline silk.</title>
        <authorList>
            <person name="Kono N."/>
            <person name="Nakamura H."/>
            <person name="Mori M."/>
            <person name="Yoshida Y."/>
            <person name="Ohtoshi R."/>
            <person name="Malay A.D."/>
            <person name="Moran D.A.P."/>
            <person name="Tomita M."/>
            <person name="Numata K."/>
            <person name="Arakawa K."/>
        </authorList>
    </citation>
    <scope>NUCLEOTIDE SEQUENCE</scope>
</reference>
<comment type="caution">
    <text evidence="1">The sequence shown here is derived from an EMBL/GenBank/DDBJ whole genome shotgun (WGS) entry which is preliminary data.</text>
</comment>
<sequence>MQNAGIQLHKWCTNHPELSSSVNGNYNFSNSSETKILRVSRKPMKDCFSFRVKVEFGTSCTKRSVLSTIARLFNPLGLINPIAAKTEIFIQKLWRLNIEHFQLQNIKNGTTFWLC</sequence>
<name>A0A8X6NV79_NEPPI</name>
<keyword evidence="2" id="KW-1185">Reference proteome</keyword>